<dbReference type="GO" id="GO:0055056">
    <property type="term" value="F:D-glucose transmembrane transporter activity"/>
    <property type="evidence" value="ECO:0007669"/>
    <property type="project" value="InterPro"/>
</dbReference>
<keyword evidence="12 16" id="KW-0472">Membrane</keyword>
<dbReference type="GO" id="GO:0090564">
    <property type="term" value="F:protein-phosphocysteine-glucose phosphotransferase system transporter activity"/>
    <property type="evidence" value="ECO:0007669"/>
    <property type="project" value="TreeGrafter"/>
</dbReference>
<dbReference type="PANTHER" id="PTHR30009">
    <property type="entry name" value="CYTOCHROME C-TYPE SYNTHESIS PROTEIN AND PTS TRANSMEMBRANE COMPONENT"/>
    <property type="match status" value="1"/>
</dbReference>
<dbReference type="GO" id="GO:0009401">
    <property type="term" value="P:phosphoenolpyruvate-dependent sugar phosphotransferase system"/>
    <property type="evidence" value="ECO:0007669"/>
    <property type="project" value="UniProtKB-KW"/>
</dbReference>
<dbReference type="GO" id="GO:0005886">
    <property type="term" value="C:plasma membrane"/>
    <property type="evidence" value="ECO:0007669"/>
    <property type="project" value="UniProtKB-SubCell"/>
</dbReference>
<feature type="domain" description="PTS EIIB type-1" evidence="17">
    <location>
        <begin position="407"/>
        <end position="484"/>
    </location>
</feature>
<comment type="subcellular location">
    <subcellularLocation>
        <location evidence="1">Cell membrane</location>
        <topology evidence="1">Multi-pass membrane protein</topology>
    </subcellularLocation>
</comment>
<dbReference type="InterPro" id="IPR001996">
    <property type="entry name" value="PTS_IIB_1"/>
</dbReference>
<evidence type="ECO:0000256" key="2">
    <source>
        <dbReference type="ARBA" id="ARBA00011910"/>
    </source>
</evidence>
<dbReference type="PROSITE" id="PS51103">
    <property type="entry name" value="PTS_EIIC_TYPE_1"/>
    <property type="match status" value="1"/>
</dbReference>
<dbReference type="NCBIfam" id="TIGR02002">
    <property type="entry name" value="PTS-II-BC-glcB"/>
    <property type="match status" value="1"/>
</dbReference>
<dbReference type="GO" id="GO:0016301">
    <property type="term" value="F:kinase activity"/>
    <property type="evidence" value="ECO:0007669"/>
    <property type="project" value="UniProtKB-KW"/>
</dbReference>
<dbReference type="InterPro" id="IPR011299">
    <property type="entry name" value="PTS_IIBC_glc"/>
</dbReference>
<dbReference type="NCBIfam" id="TIGR00826">
    <property type="entry name" value="EIIB_glc"/>
    <property type="match status" value="1"/>
</dbReference>
<dbReference type="InterPro" id="IPR003352">
    <property type="entry name" value="PTS_EIIC"/>
</dbReference>
<dbReference type="FunFam" id="3.30.1360.60:FF:000001">
    <property type="entry name" value="PTS system glucose-specific IIBC component PtsG"/>
    <property type="match status" value="1"/>
</dbReference>
<dbReference type="Gene3D" id="3.30.1360.60">
    <property type="entry name" value="Glucose permease domain IIB"/>
    <property type="match status" value="1"/>
</dbReference>
<dbReference type="InterPro" id="IPR013013">
    <property type="entry name" value="PTS_EIIC_1"/>
</dbReference>
<dbReference type="EMBL" id="CP038441">
    <property type="protein sequence ID" value="QJT23316.1"/>
    <property type="molecule type" value="Genomic_DNA"/>
</dbReference>
<feature type="domain" description="PTS EIIC type-1" evidence="18">
    <location>
        <begin position="3"/>
        <end position="395"/>
    </location>
</feature>
<proteinExistence type="predicted"/>
<evidence type="ECO:0000259" key="17">
    <source>
        <dbReference type="PROSITE" id="PS51098"/>
    </source>
</evidence>
<dbReference type="Proteomes" id="UP000501427">
    <property type="component" value="Chromosome"/>
</dbReference>
<dbReference type="RefSeq" id="WP_106885789.1">
    <property type="nucleotide sequence ID" value="NZ_CAWPJG010000001.1"/>
</dbReference>
<keyword evidence="6 19" id="KW-0762">Sugar transport</keyword>
<reference evidence="19 20" key="1">
    <citation type="submission" date="2019-03" db="EMBL/GenBank/DDBJ databases">
        <title>Novel transposon Tn6433 accelerates the dissemination of tet(E) in Aeromonas from aerobic biofilm under oxytetracycline stress.</title>
        <authorList>
            <person name="Shi Y."/>
            <person name="Tian Z."/>
            <person name="Zhang Y."/>
            <person name="Zhang H."/>
            <person name="Yang M."/>
        </authorList>
    </citation>
    <scope>NUCLEOTIDE SEQUENCE [LARGE SCALE GENOMIC DNA]</scope>
    <source>
        <strain evidence="19 20">T0.1-19</strain>
    </source>
</reference>
<accession>A0A6M4YL68</accession>
<evidence type="ECO:0000256" key="6">
    <source>
        <dbReference type="ARBA" id="ARBA00022597"/>
    </source>
</evidence>
<keyword evidence="10" id="KW-0418">Kinase</keyword>
<dbReference type="PROSITE" id="PS51098">
    <property type="entry name" value="PTS_EIIB_TYPE_1"/>
    <property type="match status" value="1"/>
</dbReference>
<keyword evidence="7" id="KW-0808">Transferase</keyword>
<evidence type="ECO:0000256" key="11">
    <source>
        <dbReference type="ARBA" id="ARBA00022989"/>
    </source>
</evidence>
<keyword evidence="9 16" id="KW-0812">Transmembrane</keyword>
<feature type="transmembrane region" description="Helical" evidence="16">
    <location>
        <begin position="156"/>
        <end position="179"/>
    </location>
</feature>
<dbReference type="PROSITE" id="PS01035">
    <property type="entry name" value="PTS_EIIB_TYPE_1_CYS"/>
    <property type="match status" value="1"/>
</dbReference>
<feature type="transmembrane region" description="Helical" evidence="16">
    <location>
        <begin position="115"/>
        <end position="136"/>
    </location>
</feature>
<evidence type="ECO:0000256" key="12">
    <source>
        <dbReference type="ARBA" id="ARBA00023136"/>
    </source>
</evidence>
<feature type="transmembrane region" description="Helical" evidence="16">
    <location>
        <begin position="16"/>
        <end position="37"/>
    </location>
</feature>
<evidence type="ECO:0000256" key="15">
    <source>
        <dbReference type="PROSITE-ProRule" id="PRU00421"/>
    </source>
</evidence>
<feature type="transmembrane region" description="Helical" evidence="16">
    <location>
        <begin position="259"/>
        <end position="277"/>
    </location>
</feature>
<feature type="transmembrane region" description="Helical" evidence="16">
    <location>
        <begin position="82"/>
        <end position="103"/>
    </location>
</feature>
<dbReference type="GO" id="GO:1904659">
    <property type="term" value="P:D-glucose transmembrane transport"/>
    <property type="evidence" value="ECO:0007669"/>
    <property type="project" value="InterPro"/>
</dbReference>
<sequence length="484" mass="52494">MSGSFFSQAQRVGRSLMLPVATLPAAGLMLGIGNFGAQGHLFLPPSFWSVLMVSGDWIFGNMPLLFLIGIAIGLARNNDGTAALAAVVGFITMNAALGKTVVLRGLETNTEVLSIPTLNMGILGSILMGSLAAYFFNRFHTLKLPEYLGFFAGKRFVPIITGFSGIFLGVMLGFIWPVVGSAIFEFTAYLGTLNKSVTFGLYGLVERALIPTGLHHIWNAFFFNELGSWTNPQTGEVVTGELVRFFKGDPSAGGLAGGYMYSMWALPAAALAIYRCASPEKRKLVGGLMLSAAFTSWLTGITEPVEFAFLFVAPMLYVIHTLLTGVAFALTNYLGIVHSTDFAHGALQFFLYLNLPQTHNTWWFLIIGPLWALLYFSLFSFLIRKFDLKTPGRESQPLQAVDIKEQDELALDLVEAMGGAANIVHLDACITRLRVSLHDIKLADIPRIKALGAIDVLVVGNNLQAIFGTRSDNIKTEMSAALAV</sequence>
<organism evidence="19 20">
    <name type="scientific">Aeromonas media</name>
    <dbReference type="NCBI Taxonomy" id="651"/>
    <lineage>
        <taxon>Bacteria</taxon>
        <taxon>Pseudomonadati</taxon>
        <taxon>Pseudomonadota</taxon>
        <taxon>Gammaproteobacteria</taxon>
        <taxon>Aeromonadales</taxon>
        <taxon>Aeromonadaceae</taxon>
        <taxon>Aeromonas</taxon>
    </lineage>
</organism>
<evidence type="ECO:0000256" key="3">
    <source>
        <dbReference type="ARBA" id="ARBA00021468"/>
    </source>
</evidence>
<evidence type="ECO:0000259" key="18">
    <source>
        <dbReference type="PROSITE" id="PS51103"/>
    </source>
</evidence>
<evidence type="ECO:0000256" key="13">
    <source>
        <dbReference type="ARBA" id="ARBA00032303"/>
    </source>
</evidence>
<evidence type="ECO:0000256" key="5">
    <source>
        <dbReference type="ARBA" id="ARBA00022475"/>
    </source>
</evidence>
<evidence type="ECO:0000256" key="10">
    <source>
        <dbReference type="ARBA" id="ARBA00022777"/>
    </source>
</evidence>
<name>A0A6M4YL68_AERME</name>
<evidence type="ECO:0000256" key="14">
    <source>
        <dbReference type="ARBA" id="ARBA00047336"/>
    </source>
</evidence>
<dbReference type="PANTHER" id="PTHR30009:SF20">
    <property type="entry name" value="PTS SYSTEM GLUCOSE-SPECIFIC EIICB COMPONENT-RELATED"/>
    <property type="match status" value="1"/>
</dbReference>
<dbReference type="Pfam" id="PF00367">
    <property type="entry name" value="PTS_EIIB"/>
    <property type="match status" value="1"/>
</dbReference>
<keyword evidence="4" id="KW-0813">Transport</keyword>
<dbReference type="AlphaFoldDB" id="A0A6M4YL68"/>
<dbReference type="SUPFAM" id="SSF55604">
    <property type="entry name" value="Glucose permease domain IIB"/>
    <property type="match status" value="1"/>
</dbReference>
<keyword evidence="8" id="KW-0598">Phosphotransferase system</keyword>
<keyword evidence="5" id="KW-1003">Cell membrane</keyword>
<evidence type="ECO:0000256" key="7">
    <source>
        <dbReference type="ARBA" id="ARBA00022679"/>
    </source>
</evidence>
<feature type="transmembrane region" description="Helical" evidence="16">
    <location>
        <begin position="361"/>
        <end position="383"/>
    </location>
</feature>
<keyword evidence="11 16" id="KW-1133">Transmembrane helix</keyword>
<dbReference type="CDD" id="cd00212">
    <property type="entry name" value="PTS_IIB_glc"/>
    <property type="match status" value="1"/>
</dbReference>
<dbReference type="EC" id="2.7.1.199" evidence="2"/>
<evidence type="ECO:0000256" key="1">
    <source>
        <dbReference type="ARBA" id="ARBA00004651"/>
    </source>
</evidence>
<dbReference type="Pfam" id="PF02378">
    <property type="entry name" value="PTS_EIIC"/>
    <property type="match status" value="1"/>
</dbReference>
<evidence type="ECO:0000313" key="19">
    <source>
        <dbReference type="EMBL" id="QJT23316.1"/>
    </source>
</evidence>
<evidence type="ECO:0000313" key="20">
    <source>
        <dbReference type="Proteomes" id="UP000501427"/>
    </source>
</evidence>
<protein>
    <recommendedName>
        <fullName evidence="3">PTS system glucose-specific EIICB component</fullName>
        <ecNumber evidence="2">2.7.1.199</ecNumber>
    </recommendedName>
    <alternativeName>
        <fullName evidence="13">EIICB-Glc</fullName>
    </alternativeName>
</protein>
<feature type="transmembrane region" description="Helical" evidence="16">
    <location>
        <begin position="284"/>
        <end position="301"/>
    </location>
</feature>
<evidence type="ECO:0000256" key="4">
    <source>
        <dbReference type="ARBA" id="ARBA00022448"/>
    </source>
</evidence>
<feature type="transmembrane region" description="Helical" evidence="16">
    <location>
        <begin position="307"/>
        <end position="329"/>
    </location>
</feature>
<dbReference type="InterPro" id="IPR050429">
    <property type="entry name" value="PTS_Glucose_EIICBA"/>
</dbReference>
<evidence type="ECO:0000256" key="8">
    <source>
        <dbReference type="ARBA" id="ARBA00022683"/>
    </source>
</evidence>
<gene>
    <name evidence="19" type="ORF">E4184_19100</name>
</gene>
<comment type="catalytic activity">
    <reaction evidence="14">
        <text>N(pros)-phospho-L-histidyl-[protein] + D-glucose(out) = D-glucose 6-phosphate(in) + L-histidyl-[protein]</text>
        <dbReference type="Rhea" id="RHEA:33367"/>
        <dbReference type="Rhea" id="RHEA-COMP:9745"/>
        <dbReference type="Rhea" id="RHEA-COMP:9746"/>
        <dbReference type="ChEBI" id="CHEBI:4167"/>
        <dbReference type="ChEBI" id="CHEBI:29979"/>
        <dbReference type="ChEBI" id="CHEBI:61548"/>
        <dbReference type="ChEBI" id="CHEBI:64837"/>
        <dbReference type="EC" id="2.7.1.199"/>
    </reaction>
</comment>
<dbReference type="InterPro" id="IPR018113">
    <property type="entry name" value="PTrfase_EIIB_Cys"/>
</dbReference>
<feature type="transmembrane region" description="Helical" evidence="16">
    <location>
        <begin position="57"/>
        <end position="75"/>
    </location>
</feature>
<dbReference type="GO" id="GO:0008982">
    <property type="term" value="F:protein-N(PI)-phosphohistidine-sugar phosphotransferase activity"/>
    <property type="evidence" value="ECO:0007669"/>
    <property type="project" value="InterPro"/>
</dbReference>
<evidence type="ECO:0000256" key="9">
    <source>
        <dbReference type="ARBA" id="ARBA00022692"/>
    </source>
</evidence>
<evidence type="ECO:0000256" key="16">
    <source>
        <dbReference type="SAM" id="Phobius"/>
    </source>
</evidence>
<dbReference type="InterPro" id="IPR036878">
    <property type="entry name" value="Glu_permease_IIB"/>
</dbReference>
<feature type="active site" description="Phosphocysteine intermediate; for EIIB activity" evidence="15">
    <location>
        <position position="429"/>
    </location>
</feature>